<dbReference type="RefSeq" id="WP_143017732.1">
    <property type="nucleotide sequence ID" value="NZ_FNAS01000008.1"/>
</dbReference>
<dbReference type="EMBL" id="FNAS01000008">
    <property type="protein sequence ID" value="SDE40178.1"/>
    <property type="molecule type" value="Genomic_DNA"/>
</dbReference>
<keyword evidence="2" id="KW-1185">Reference proteome</keyword>
<dbReference type="AlphaFoldDB" id="A0A1G7CLD8"/>
<organism evidence="1 2">
    <name type="scientific">Riemerella columbipharyngis</name>
    <dbReference type="NCBI Taxonomy" id="1071918"/>
    <lineage>
        <taxon>Bacteria</taxon>
        <taxon>Pseudomonadati</taxon>
        <taxon>Bacteroidota</taxon>
        <taxon>Flavobacteriia</taxon>
        <taxon>Flavobacteriales</taxon>
        <taxon>Weeksellaceae</taxon>
        <taxon>Riemerella</taxon>
    </lineage>
</organism>
<accession>A0A1G7CLD8</accession>
<dbReference type="STRING" id="1071918.SAMN05421544_10893"/>
<proteinExistence type="predicted"/>
<name>A0A1G7CLD8_9FLAO</name>
<evidence type="ECO:0000313" key="2">
    <source>
        <dbReference type="Proteomes" id="UP000198517"/>
    </source>
</evidence>
<dbReference type="Proteomes" id="UP000198517">
    <property type="component" value="Unassembled WGS sequence"/>
</dbReference>
<sequence>MKKFIHRIICIKTSRVIRIWSEPHNSIAIRSLYIFGFRVKDMDSRIVTRKEQLRAFNYF</sequence>
<reference evidence="1 2" key="1">
    <citation type="submission" date="2016-10" db="EMBL/GenBank/DDBJ databases">
        <authorList>
            <person name="de Groot N.N."/>
        </authorList>
    </citation>
    <scope>NUCLEOTIDE SEQUENCE [LARGE SCALE GENOMIC DNA]</scope>
    <source>
        <strain evidence="1 2">DSM 24015</strain>
    </source>
</reference>
<evidence type="ECO:0000313" key="1">
    <source>
        <dbReference type="EMBL" id="SDE40178.1"/>
    </source>
</evidence>
<protein>
    <submittedName>
        <fullName evidence="1">Uncharacterized protein</fullName>
    </submittedName>
</protein>
<gene>
    <name evidence="1" type="ORF">SAMN05421544_10893</name>
</gene>